<dbReference type="EMBL" id="DWWL01000014">
    <property type="protein sequence ID" value="HJC46970.1"/>
    <property type="molecule type" value="Genomic_DNA"/>
</dbReference>
<dbReference type="GO" id="GO:0005886">
    <property type="term" value="C:plasma membrane"/>
    <property type="evidence" value="ECO:0007669"/>
    <property type="project" value="UniProtKB-SubCell"/>
</dbReference>
<sequence>METVNQLVSQASDFLWNVILIILLCGTGIYFTIRLRFIQVRKFKEGCRLVFGHMRFKGEKSSAGEMTPFQS</sequence>
<comment type="subcellular location">
    <subcellularLocation>
        <location evidence="1">Cell membrane</location>
        <topology evidence="1">Multi-pass membrane protein</topology>
    </subcellularLocation>
</comment>
<reference evidence="9" key="1">
    <citation type="journal article" date="2021" name="PeerJ">
        <title>Extensive microbial diversity within the chicken gut microbiome revealed by metagenomics and culture.</title>
        <authorList>
            <person name="Gilroy R."/>
            <person name="Ravi A."/>
            <person name="Getino M."/>
            <person name="Pursley I."/>
            <person name="Horton D.L."/>
            <person name="Alikhan N.F."/>
            <person name="Baker D."/>
            <person name="Gharbi K."/>
            <person name="Hall N."/>
            <person name="Watson M."/>
            <person name="Adriaenssens E.M."/>
            <person name="Foster-Nyarko E."/>
            <person name="Jarju S."/>
            <person name="Secka A."/>
            <person name="Antonio M."/>
            <person name="Oren A."/>
            <person name="Chaudhuri R.R."/>
            <person name="La Ragione R."/>
            <person name="Hildebrand F."/>
            <person name="Pallen M.J."/>
        </authorList>
    </citation>
    <scope>NUCLEOTIDE SEQUENCE</scope>
    <source>
        <strain evidence="9">CHK183-5548</strain>
    </source>
</reference>
<dbReference type="InterPro" id="IPR001463">
    <property type="entry name" value="Na/Ala_symport"/>
</dbReference>
<evidence type="ECO:0000256" key="4">
    <source>
        <dbReference type="ARBA" id="ARBA00022475"/>
    </source>
</evidence>
<evidence type="ECO:0000313" key="9">
    <source>
        <dbReference type="EMBL" id="HJC46970.1"/>
    </source>
</evidence>
<dbReference type="PANTHER" id="PTHR30330">
    <property type="entry name" value="AGSS FAMILY TRANSPORTER, SODIUM-ALANINE"/>
    <property type="match status" value="1"/>
</dbReference>
<keyword evidence="4" id="KW-1003">Cell membrane</keyword>
<comment type="similarity">
    <text evidence="2">Belongs to the alanine or glycine:cation symporter (AGCS) (TC 2.A.25) family.</text>
</comment>
<organism evidence="9 10">
    <name type="scientific">Candidatus Lachnoclostridium pullistercoris</name>
    <dbReference type="NCBI Taxonomy" id="2838632"/>
    <lineage>
        <taxon>Bacteria</taxon>
        <taxon>Bacillati</taxon>
        <taxon>Bacillota</taxon>
        <taxon>Clostridia</taxon>
        <taxon>Lachnospirales</taxon>
        <taxon>Lachnospiraceae</taxon>
    </lineage>
</organism>
<name>A0A9D2PCH5_9FIRM</name>
<evidence type="ECO:0000256" key="7">
    <source>
        <dbReference type="ARBA" id="ARBA00023136"/>
    </source>
</evidence>
<keyword evidence="6 8" id="KW-1133">Transmembrane helix</keyword>
<dbReference type="PANTHER" id="PTHR30330:SF3">
    <property type="entry name" value="TRANSCRIPTIONAL REGULATOR, LRP FAMILY"/>
    <property type="match status" value="1"/>
</dbReference>
<evidence type="ECO:0000313" key="10">
    <source>
        <dbReference type="Proteomes" id="UP000823883"/>
    </source>
</evidence>
<evidence type="ECO:0000256" key="8">
    <source>
        <dbReference type="SAM" id="Phobius"/>
    </source>
</evidence>
<dbReference type="Proteomes" id="UP000823883">
    <property type="component" value="Unassembled WGS sequence"/>
</dbReference>
<reference evidence="9" key="2">
    <citation type="submission" date="2021-04" db="EMBL/GenBank/DDBJ databases">
        <authorList>
            <person name="Gilroy R."/>
        </authorList>
    </citation>
    <scope>NUCLEOTIDE SEQUENCE</scope>
    <source>
        <strain evidence="9">CHK183-5548</strain>
    </source>
</reference>
<evidence type="ECO:0000256" key="2">
    <source>
        <dbReference type="ARBA" id="ARBA00009261"/>
    </source>
</evidence>
<dbReference type="AlphaFoldDB" id="A0A9D2PCH5"/>
<gene>
    <name evidence="9" type="ORF">IAA04_02840</name>
</gene>
<accession>A0A9D2PCH5</accession>
<feature type="transmembrane region" description="Helical" evidence="8">
    <location>
        <begin position="14"/>
        <end position="33"/>
    </location>
</feature>
<evidence type="ECO:0000256" key="3">
    <source>
        <dbReference type="ARBA" id="ARBA00022448"/>
    </source>
</evidence>
<feature type="non-terminal residue" evidence="9">
    <location>
        <position position="71"/>
    </location>
</feature>
<evidence type="ECO:0000256" key="1">
    <source>
        <dbReference type="ARBA" id="ARBA00004651"/>
    </source>
</evidence>
<dbReference type="GO" id="GO:0005283">
    <property type="term" value="F:amino acid:sodium symporter activity"/>
    <property type="evidence" value="ECO:0007669"/>
    <property type="project" value="InterPro"/>
</dbReference>
<keyword evidence="5 8" id="KW-0812">Transmembrane</keyword>
<keyword evidence="7 8" id="KW-0472">Membrane</keyword>
<evidence type="ECO:0000256" key="6">
    <source>
        <dbReference type="ARBA" id="ARBA00022989"/>
    </source>
</evidence>
<protein>
    <submittedName>
        <fullName evidence="9">Sodium:alanine symporter family protein</fullName>
    </submittedName>
</protein>
<keyword evidence="3" id="KW-0813">Transport</keyword>
<proteinExistence type="inferred from homology"/>
<evidence type="ECO:0000256" key="5">
    <source>
        <dbReference type="ARBA" id="ARBA00022692"/>
    </source>
</evidence>
<comment type="caution">
    <text evidence="9">The sequence shown here is derived from an EMBL/GenBank/DDBJ whole genome shotgun (WGS) entry which is preliminary data.</text>
</comment>